<evidence type="ECO:0000259" key="12">
    <source>
        <dbReference type="PROSITE" id="PS51959"/>
    </source>
</evidence>
<sequence>MEGLIRGLLDVALGGGGAGDDDGRRSHRRREGGEEAGDGGEREERSRSSWAEVVASGENDAEGDRPARGDQRRHDYSRPQPHQYQGYEQRPGAPSSGWEAGDEGEGRASGGGRSEGDWETVGDHHKKQHQPRPPAKVEMGHWGGYKRPASEQQYTPDVDNRDDIEPTQEELHDLSKACSRLWELDLNRLVPGKDYEIDCGEGKKVYQKQDMASASLFSRLGDDVFRRPTYSRFCSLLDNYNPSQGSREVVTSEEKHEQAAFIEEISRTAPIKYLYKCLVSKRIISSDYEEFKRMLTGLWFDLYGRGGVSGSSSAFEHVFVGEIKEQGEGEVSGFHNWIQFYLEEAKGRVDYHGYIFPRRRGQDPDSETQLLTIQFEWNGVLKAVSSTLIGVSPEFEVALYTLCFFLGGEDNHVCLGPYSVNIKCYRHGNDRIGSVFPVSQD</sequence>
<dbReference type="InterPro" id="IPR018998">
    <property type="entry name" value="EndoU_C"/>
</dbReference>
<dbReference type="GO" id="GO:0046872">
    <property type="term" value="F:metal ion binding"/>
    <property type="evidence" value="ECO:0007669"/>
    <property type="project" value="UniProtKB-KW"/>
</dbReference>
<dbReference type="GO" id="GO:0016829">
    <property type="term" value="F:lyase activity"/>
    <property type="evidence" value="ECO:0007669"/>
    <property type="project" value="UniProtKB-KW"/>
</dbReference>
<evidence type="ECO:0000256" key="6">
    <source>
        <dbReference type="ARBA" id="ARBA00022759"/>
    </source>
</evidence>
<feature type="domain" description="EndoU" evidence="12">
    <location>
        <begin position="170"/>
        <end position="441"/>
    </location>
</feature>
<protein>
    <recommendedName>
        <fullName evidence="12">EndoU domain-containing protein</fullName>
    </recommendedName>
</protein>
<evidence type="ECO:0000256" key="7">
    <source>
        <dbReference type="ARBA" id="ARBA00022801"/>
    </source>
</evidence>
<dbReference type="Pfam" id="PF09412">
    <property type="entry name" value="XendoU"/>
    <property type="match status" value="1"/>
</dbReference>
<keyword evidence="6" id="KW-0255">Endonuclease</keyword>
<evidence type="ECO:0000256" key="4">
    <source>
        <dbReference type="ARBA" id="ARBA00022722"/>
    </source>
</evidence>
<gene>
    <name evidence="13" type="ORF">Taro_019913</name>
</gene>
<dbReference type="GO" id="GO:0016787">
    <property type="term" value="F:hydrolase activity"/>
    <property type="evidence" value="ECO:0007669"/>
    <property type="project" value="UniProtKB-KW"/>
</dbReference>
<dbReference type="GO" id="GO:0004521">
    <property type="term" value="F:RNA endonuclease activity"/>
    <property type="evidence" value="ECO:0007669"/>
    <property type="project" value="InterPro"/>
</dbReference>
<dbReference type="PANTHER" id="PTHR12439">
    <property type="entry name" value="PLACENTAL PROTEIN 11-RELATED"/>
    <property type="match status" value="1"/>
</dbReference>
<comment type="subunit">
    <text evidence="3">Monomer.</text>
</comment>
<keyword evidence="9" id="KW-0464">Manganese</keyword>
<evidence type="ECO:0000256" key="10">
    <source>
        <dbReference type="ARBA" id="ARBA00023239"/>
    </source>
</evidence>
<dbReference type="SMR" id="A0A843V0J9"/>
<evidence type="ECO:0000256" key="11">
    <source>
        <dbReference type="SAM" id="MobiDB-lite"/>
    </source>
</evidence>
<dbReference type="GO" id="GO:0003723">
    <property type="term" value="F:RNA binding"/>
    <property type="evidence" value="ECO:0007669"/>
    <property type="project" value="UniProtKB-KW"/>
</dbReference>
<dbReference type="PROSITE" id="PS51959">
    <property type="entry name" value="ENDOU"/>
    <property type="match status" value="1"/>
</dbReference>
<keyword evidence="4" id="KW-0540">Nuclease</keyword>
<keyword evidence="8" id="KW-0694">RNA-binding</keyword>
<evidence type="ECO:0000256" key="3">
    <source>
        <dbReference type="ARBA" id="ARBA00011245"/>
    </source>
</evidence>
<organism evidence="13 14">
    <name type="scientific">Colocasia esculenta</name>
    <name type="common">Wild taro</name>
    <name type="synonym">Arum esculentum</name>
    <dbReference type="NCBI Taxonomy" id="4460"/>
    <lineage>
        <taxon>Eukaryota</taxon>
        <taxon>Viridiplantae</taxon>
        <taxon>Streptophyta</taxon>
        <taxon>Embryophyta</taxon>
        <taxon>Tracheophyta</taxon>
        <taxon>Spermatophyta</taxon>
        <taxon>Magnoliopsida</taxon>
        <taxon>Liliopsida</taxon>
        <taxon>Araceae</taxon>
        <taxon>Aroideae</taxon>
        <taxon>Colocasieae</taxon>
        <taxon>Colocasia</taxon>
    </lineage>
</organism>
<keyword evidence="5" id="KW-0479">Metal-binding</keyword>
<evidence type="ECO:0000256" key="2">
    <source>
        <dbReference type="ARBA" id="ARBA00010168"/>
    </source>
</evidence>
<feature type="region of interest" description="Disordered" evidence="11">
    <location>
        <begin position="1"/>
        <end position="156"/>
    </location>
</feature>
<comment type="cofactor">
    <cofactor evidence="1">
        <name>Mn(2+)</name>
        <dbReference type="ChEBI" id="CHEBI:29035"/>
    </cofactor>
</comment>
<dbReference type="OrthoDB" id="430326at2759"/>
<accession>A0A843V0J9</accession>
<dbReference type="InterPro" id="IPR039787">
    <property type="entry name" value="ENDOU"/>
</dbReference>
<dbReference type="EMBL" id="NMUH01000973">
    <property type="protein sequence ID" value="MQL87370.1"/>
    <property type="molecule type" value="Genomic_DNA"/>
</dbReference>
<dbReference type="AlphaFoldDB" id="A0A843V0J9"/>
<keyword evidence="14" id="KW-1185">Reference proteome</keyword>
<evidence type="ECO:0000313" key="14">
    <source>
        <dbReference type="Proteomes" id="UP000652761"/>
    </source>
</evidence>
<reference evidence="13" key="1">
    <citation type="submission" date="2017-07" db="EMBL/GenBank/DDBJ databases">
        <title>Taro Niue Genome Assembly and Annotation.</title>
        <authorList>
            <person name="Atibalentja N."/>
            <person name="Keating K."/>
            <person name="Fields C.J."/>
        </authorList>
    </citation>
    <scope>NUCLEOTIDE SEQUENCE</scope>
    <source>
        <strain evidence="13">Niue_2</strain>
        <tissue evidence="13">Leaf</tissue>
    </source>
</reference>
<name>A0A843V0J9_COLES</name>
<dbReference type="SUPFAM" id="SSF142877">
    <property type="entry name" value="EndoU-like"/>
    <property type="match status" value="1"/>
</dbReference>
<keyword evidence="10" id="KW-0456">Lyase</keyword>
<evidence type="ECO:0000313" key="13">
    <source>
        <dbReference type="EMBL" id="MQL87370.1"/>
    </source>
</evidence>
<evidence type="ECO:0000256" key="9">
    <source>
        <dbReference type="ARBA" id="ARBA00023211"/>
    </source>
</evidence>
<keyword evidence="7" id="KW-0378">Hydrolase</keyword>
<comment type="caution">
    <text evidence="13">The sequence shown here is derived from an EMBL/GenBank/DDBJ whole genome shotgun (WGS) entry which is preliminary data.</text>
</comment>
<evidence type="ECO:0000256" key="5">
    <source>
        <dbReference type="ARBA" id="ARBA00022723"/>
    </source>
</evidence>
<comment type="similarity">
    <text evidence="2">Belongs to the ENDOU family.</text>
</comment>
<dbReference type="PANTHER" id="PTHR12439:SF11">
    <property type="entry name" value="URIDYLATE-SPECIFIC ENDORIBONUCLEASE"/>
    <property type="match status" value="1"/>
</dbReference>
<feature type="compositionally biased region" description="Basic and acidic residues" evidence="11">
    <location>
        <begin position="62"/>
        <end position="77"/>
    </location>
</feature>
<evidence type="ECO:0000256" key="1">
    <source>
        <dbReference type="ARBA" id="ARBA00001936"/>
    </source>
</evidence>
<dbReference type="InterPro" id="IPR037227">
    <property type="entry name" value="EndoU-like"/>
</dbReference>
<proteinExistence type="inferred from homology"/>
<dbReference type="Proteomes" id="UP000652761">
    <property type="component" value="Unassembled WGS sequence"/>
</dbReference>
<dbReference type="CDD" id="cd21159">
    <property type="entry name" value="XendoU"/>
    <property type="match status" value="1"/>
</dbReference>
<evidence type="ECO:0000256" key="8">
    <source>
        <dbReference type="ARBA" id="ARBA00022884"/>
    </source>
</evidence>